<dbReference type="AlphaFoldDB" id="A0A9D3SGL1"/>
<comment type="caution">
    <text evidence="1">The sequence shown here is derived from an EMBL/GenBank/DDBJ whole genome shotgun (WGS) entry which is preliminary data.</text>
</comment>
<keyword evidence="2" id="KW-1185">Reference proteome</keyword>
<accession>A0A9D3SGL1</accession>
<evidence type="ECO:0000313" key="1">
    <source>
        <dbReference type="EMBL" id="KAG7323497.1"/>
    </source>
</evidence>
<dbReference type="EMBL" id="JAHKSW010000015">
    <property type="protein sequence ID" value="KAG7323497.1"/>
    <property type="molecule type" value="Genomic_DNA"/>
</dbReference>
<name>A0A9D3SGL1_9TELE</name>
<protein>
    <submittedName>
        <fullName evidence="1">Uncharacterized protein</fullName>
    </submittedName>
</protein>
<proteinExistence type="predicted"/>
<gene>
    <name evidence="1" type="ORF">KOW79_013199</name>
</gene>
<sequence length="108" mass="12097">MHVGFLHAARGTFLQHEPTAQPLHRSHEDTLTSAVQIVNVNQDFIARPQVMPTLNVRPVREEQGVAVETKCVVLETSVAIMCAVEFQHELQQNTLQNRRTESTALLDA</sequence>
<reference evidence="1 2" key="1">
    <citation type="submission" date="2021-06" db="EMBL/GenBank/DDBJ databases">
        <title>Chromosome-level genome assembly of the red-tail catfish (Hemibagrus wyckioides).</title>
        <authorList>
            <person name="Shao F."/>
        </authorList>
    </citation>
    <scope>NUCLEOTIDE SEQUENCE [LARGE SCALE GENOMIC DNA]</scope>
    <source>
        <strain evidence="1">EC202008001</strain>
        <tissue evidence="1">Blood</tissue>
    </source>
</reference>
<dbReference type="Proteomes" id="UP000824219">
    <property type="component" value="Linkage Group LG15"/>
</dbReference>
<evidence type="ECO:0000313" key="2">
    <source>
        <dbReference type="Proteomes" id="UP000824219"/>
    </source>
</evidence>
<organism evidence="1 2">
    <name type="scientific">Hemibagrus wyckioides</name>
    <dbReference type="NCBI Taxonomy" id="337641"/>
    <lineage>
        <taxon>Eukaryota</taxon>
        <taxon>Metazoa</taxon>
        <taxon>Chordata</taxon>
        <taxon>Craniata</taxon>
        <taxon>Vertebrata</taxon>
        <taxon>Euteleostomi</taxon>
        <taxon>Actinopterygii</taxon>
        <taxon>Neopterygii</taxon>
        <taxon>Teleostei</taxon>
        <taxon>Ostariophysi</taxon>
        <taxon>Siluriformes</taxon>
        <taxon>Bagridae</taxon>
        <taxon>Hemibagrus</taxon>
    </lineage>
</organism>